<evidence type="ECO:0000256" key="2">
    <source>
        <dbReference type="SAM" id="Phobius"/>
    </source>
</evidence>
<gene>
    <name evidence="4" type="ORF">SAMN04488691_104235</name>
</gene>
<dbReference type="Gene3D" id="2.60.40.10">
    <property type="entry name" value="Immunoglobulins"/>
    <property type="match status" value="4"/>
</dbReference>
<keyword evidence="2" id="KW-0812">Transmembrane</keyword>
<dbReference type="Pfam" id="PF07705">
    <property type="entry name" value="CARDB"/>
    <property type="match status" value="1"/>
</dbReference>
<reference evidence="4 5" key="1">
    <citation type="submission" date="2016-10" db="EMBL/GenBank/DDBJ databases">
        <authorList>
            <person name="de Groot N.N."/>
        </authorList>
    </citation>
    <scope>NUCLEOTIDE SEQUENCE [LARGE SCALE GENOMIC DNA]</scope>
    <source>
        <strain evidence="4 5">CDM_5</strain>
    </source>
</reference>
<proteinExistence type="predicted"/>
<dbReference type="CDD" id="cd00146">
    <property type="entry name" value="PKD"/>
    <property type="match status" value="1"/>
</dbReference>
<feature type="transmembrane region" description="Helical" evidence="2">
    <location>
        <begin position="1296"/>
        <end position="1317"/>
    </location>
</feature>
<dbReference type="SUPFAM" id="SSF50952">
    <property type="entry name" value="Soluble quinoprotein glucose dehydrogenase"/>
    <property type="match status" value="1"/>
</dbReference>
<feature type="compositionally biased region" description="Low complexity" evidence="1">
    <location>
        <begin position="1082"/>
        <end position="1114"/>
    </location>
</feature>
<feature type="compositionally biased region" description="Basic and acidic residues" evidence="1">
    <location>
        <begin position="1262"/>
        <end position="1271"/>
    </location>
</feature>
<dbReference type="InterPro" id="IPR012938">
    <property type="entry name" value="Glc/Sorbosone_DH"/>
</dbReference>
<name>A0A1H7PXC2_HALLR</name>
<dbReference type="EMBL" id="FOAD01000004">
    <property type="protein sequence ID" value="SEL40571.1"/>
    <property type="molecule type" value="Genomic_DNA"/>
</dbReference>
<accession>A0A1H7PXC2</accession>
<dbReference type="InterPro" id="IPR035986">
    <property type="entry name" value="PKD_dom_sf"/>
</dbReference>
<evidence type="ECO:0000313" key="5">
    <source>
        <dbReference type="Proteomes" id="UP000183894"/>
    </source>
</evidence>
<feature type="region of interest" description="Disordered" evidence="1">
    <location>
        <begin position="996"/>
        <end position="1129"/>
    </location>
</feature>
<feature type="compositionally biased region" description="Acidic residues" evidence="1">
    <location>
        <begin position="1047"/>
        <end position="1059"/>
    </location>
</feature>
<dbReference type="SMART" id="SM00089">
    <property type="entry name" value="PKD"/>
    <property type="match status" value="1"/>
</dbReference>
<dbReference type="Pfam" id="PF18911">
    <property type="entry name" value="PKD_4"/>
    <property type="match status" value="1"/>
</dbReference>
<dbReference type="Gene3D" id="2.120.10.30">
    <property type="entry name" value="TolB, C-terminal domain"/>
    <property type="match status" value="1"/>
</dbReference>
<feature type="compositionally biased region" description="Acidic residues" evidence="1">
    <location>
        <begin position="1243"/>
        <end position="1261"/>
    </location>
</feature>
<dbReference type="InterPro" id="IPR011635">
    <property type="entry name" value="CARDB"/>
</dbReference>
<dbReference type="InterPro" id="IPR000601">
    <property type="entry name" value="PKD_dom"/>
</dbReference>
<evidence type="ECO:0000256" key="1">
    <source>
        <dbReference type="SAM" id="MobiDB-lite"/>
    </source>
</evidence>
<feature type="compositionally biased region" description="Low complexity" evidence="1">
    <location>
        <begin position="1009"/>
        <end position="1027"/>
    </location>
</feature>
<dbReference type="InterPro" id="IPR022409">
    <property type="entry name" value="PKD/Chitinase_dom"/>
</dbReference>
<evidence type="ECO:0000313" key="4">
    <source>
        <dbReference type="EMBL" id="SEL40571.1"/>
    </source>
</evidence>
<protein>
    <submittedName>
        <fullName evidence="4">Glucose/arabinose dehydrogenase, beta-propeller fold</fullName>
    </submittedName>
</protein>
<feature type="compositionally biased region" description="Polar residues" evidence="1">
    <location>
        <begin position="1115"/>
        <end position="1129"/>
    </location>
</feature>
<feature type="compositionally biased region" description="Low complexity" evidence="1">
    <location>
        <begin position="1060"/>
        <end position="1073"/>
    </location>
</feature>
<dbReference type="InterPro" id="IPR011042">
    <property type="entry name" value="6-blade_b-propeller_TolB-like"/>
</dbReference>
<keyword evidence="2" id="KW-0472">Membrane</keyword>
<dbReference type="InterPro" id="IPR013783">
    <property type="entry name" value="Ig-like_fold"/>
</dbReference>
<dbReference type="Pfam" id="PF07995">
    <property type="entry name" value="GSDH"/>
    <property type="match status" value="1"/>
</dbReference>
<dbReference type="PROSITE" id="PS50093">
    <property type="entry name" value="PKD"/>
    <property type="match status" value="1"/>
</dbReference>
<feature type="region of interest" description="Disordered" evidence="1">
    <location>
        <begin position="1232"/>
        <end position="1297"/>
    </location>
</feature>
<dbReference type="InterPro" id="IPR013320">
    <property type="entry name" value="ConA-like_dom_sf"/>
</dbReference>
<sequence>MRPLGSHVRPTRIVLAVFMVLVVVSGDAALFVQPASAASGWAMEDDDFREETVLSGLSQPMMVEFLPDGRMLVLEKAGKMYIADPETGEKQVYMDLTSQTESGGERGLLDIALDPNFESNGYFYVFYSPTEGETKDRIARFTHRENAGGLSSRGDKSTEKLIWQHNRKWGWNAYHHGGGLDVGPDGKLYLTTGELFNGDFSQDLDEAAGKIIRVNRDGSVPSDNPYADASNPTTRYIWARGIRNPYRSFWDDGTHYIGEVGGNDRDVAREDLHIGRKGANYGWPNCEGNCENPAYDDPLYTYPHDPEVGGSITAGFVYHGNQFPATYDDDIFIGDYAQGWIKALNVGSNGEVTDVTNFHRNAGAVVALQEGPDGSLYYVQIVSPPTYETGSVKRITYEGSTGNSAPNITSAAANTSSGETPLTVSFDGSATDADGDDLTYTWRFGDGTSATGASVTHTYDTSGQFDAVLEVSDGTTTATSNPIRISAGNAPTATIETPDDGTVFRAGEHINFSGSATDAEDGTLDPSMLEWTVVFLHDDHTHPVLGPVNGSGGEIHVEDSGHDYSGDTGYRITLKATDSDGIPDTDVVTLQPDKVNLTLETSPTGLTVDLDQIPRETTYVADTLVGFKHTVEAPEAQCVAGTRYEFDSWSDGGERQHTMTVPDSDHTLTATYTANGPCESLPSDGLVAHFETESGVVTDGDAVTAWTDQSGSGNDLAAVGSPTLVSGVANGRDVVRFDGTDDALERVGELTLPTGDSDRTVFFVADYREGDFGGVAWGAPQRNRAFGLVADANGDFAVQGWGSGNDFSSGVDAVGSGMVVQSATVQSGELTHYKDGVTIDSATHTFDTADDQLVVGAEMTPPPYLDMDVAALVVYDRALSATERQQVEAYLEDRYLGDEPEPGPSVDITSPDDGATITGSNVTVSWNATSQVEGDHVHLTLDDASTHTTVLELDGSHTFTDLSPGAHTVRVAVASAGHEAYQNPEANETVSFDVVEEDSSGDGTGDSTGDGTDNSTDSGTDNSTDSGTDGGTADEPTTDESPATDGTEGEEDSTSDEGDSGNSAGESSSSSSGGSSGGSANSGGSSSSSSGGSSSSSSSSGGSGSSNSSSSASETADSQSEPNPTIDANTSVGEVALGENISVVATVRNTGDASTEVSLDLQLNDTVVTTETVQVAGGEETTVELSYAPDEPGEYAVSVGDSFVGIVVVSSHGPVIPEGGLNAIGGGNDAQGVAGGNSGGVDDVADAEGESEGEVEGEGENEGERESESERGASGVSNDAEGTDASEERTETQTPGFGVVGATLALLAIVLGVAAVVRKRH</sequence>
<feature type="domain" description="PKD" evidence="3">
    <location>
        <begin position="407"/>
        <end position="492"/>
    </location>
</feature>
<dbReference type="InterPro" id="IPR011041">
    <property type="entry name" value="Quinoprot_gluc/sorb_DH_b-prop"/>
</dbReference>
<dbReference type="PANTHER" id="PTHR19328:SF13">
    <property type="entry name" value="HIPL1 PROTEIN"/>
    <property type="match status" value="1"/>
</dbReference>
<dbReference type="SUPFAM" id="SSF49899">
    <property type="entry name" value="Concanavalin A-like lectins/glucanases"/>
    <property type="match status" value="1"/>
</dbReference>
<organism evidence="4 5">
    <name type="scientific">Haloferax larsenii</name>
    <dbReference type="NCBI Taxonomy" id="302484"/>
    <lineage>
        <taxon>Archaea</taxon>
        <taxon>Methanobacteriati</taxon>
        <taxon>Methanobacteriota</taxon>
        <taxon>Stenosarchaea group</taxon>
        <taxon>Halobacteria</taxon>
        <taxon>Halobacteriales</taxon>
        <taxon>Haloferacaceae</taxon>
        <taxon>Haloferax</taxon>
    </lineage>
</organism>
<dbReference type="Proteomes" id="UP000183894">
    <property type="component" value="Unassembled WGS sequence"/>
</dbReference>
<dbReference type="SUPFAM" id="SSF49299">
    <property type="entry name" value="PKD domain"/>
    <property type="match status" value="1"/>
</dbReference>
<dbReference type="Pfam" id="PF17957">
    <property type="entry name" value="Big_7"/>
    <property type="match status" value="1"/>
</dbReference>
<dbReference type="PANTHER" id="PTHR19328">
    <property type="entry name" value="HEDGEHOG-INTERACTING PROTEIN"/>
    <property type="match status" value="1"/>
</dbReference>
<evidence type="ECO:0000259" key="3">
    <source>
        <dbReference type="PROSITE" id="PS50093"/>
    </source>
</evidence>
<keyword evidence="2" id="KW-1133">Transmembrane helix</keyword>